<proteinExistence type="predicted"/>
<dbReference type="EMBL" id="JAULSV010000003">
    <property type="protein sequence ID" value="KAK0648837.1"/>
    <property type="molecule type" value="Genomic_DNA"/>
</dbReference>
<name>A0AA39YCA1_9PEZI</name>
<sequence length="106" mass="11284">MALAKGLSRDTDSESRAPATSARGSADQDGVSDLVNQFVAAVDALITSKAVPNISAASMKVPSKEQPPAERASKLKYKRVDKTWNEQSGKYKIAESSGLDSNELDQ</sequence>
<feature type="region of interest" description="Disordered" evidence="1">
    <location>
        <begin position="1"/>
        <end position="30"/>
    </location>
</feature>
<evidence type="ECO:0000313" key="2">
    <source>
        <dbReference type="EMBL" id="KAK0648837.1"/>
    </source>
</evidence>
<evidence type="ECO:0000313" key="3">
    <source>
        <dbReference type="Proteomes" id="UP001174936"/>
    </source>
</evidence>
<dbReference type="AlphaFoldDB" id="A0AA39YCA1"/>
<protein>
    <submittedName>
        <fullName evidence="2">Uncharacterized protein</fullName>
    </submittedName>
</protein>
<organism evidence="2 3">
    <name type="scientific">Cercophora newfieldiana</name>
    <dbReference type="NCBI Taxonomy" id="92897"/>
    <lineage>
        <taxon>Eukaryota</taxon>
        <taxon>Fungi</taxon>
        <taxon>Dikarya</taxon>
        <taxon>Ascomycota</taxon>
        <taxon>Pezizomycotina</taxon>
        <taxon>Sordariomycetes</taxon>
        <taxon>Sordariomycetidae</taxon>
        <taxon>Sordariales</taxon>
        <taxon>Lasiosphaeriaceae</taxon>
        <taxon>Cercophora</taxon>
    </lineage>
</organism>
<keyword evidence="3" id="KW-1185">Reference proteome</keyword>
<gene>
    <name evidence="2" type="ORF">B0T16DRAFT_456291</name>
</gene>
<reference evidence="2" key="1">
    <citation type="submission" date="2023-06" db="EMBL/GenBank/DDBJ databases">
        <title>Genome-scale phylogeny and comparative genomics of the fungal order Sordariales.</title>
        <authorList>
            <consortium name="Lawrence Berkeley National Laboratory"/>
            <person name="Hensen N."/>
            <person name="Bonometti L."/>
            <person name="Westerberg I."/>
            <person name="Brannstrom I.O."/>
            <person name="Guillou S."/>
            <person name="Cros-Aarteil S."/>
            <person name="Calhoun S."/>
            <person name="Haridas S."/>
            <person name="Kuo A."/>
            <person name="Mondo S."/>
            <person name="Pangilinan J."/>
            <person name="Riley R."/>
            <person name="Labutti K."/>
            <person name="Andreopoulos B."/>
            <person name="Lipzen A."/>
            <person name="Chen C."/>
            <person name="Yanf M."/>
            <person name="Daum C."/>
            <person name="Ng V."/>
            <person name="Clum A."/>
            <person name="Steindorff A."/>
            <person name="Ohm R."/>
            <person name="Martin F."/>
            <person name="Silar P."/>
            <person name="Natvig D."/>
            <person name="Lalanne C."/>
            <person name="Gautier V."/>
            <person name="Ament-Velasquez S.L."/>
            <person name="Kruys A."/>
            <person name="Hutchinson M.I."/>
            <person name="Powell A.J."/>
            <person name="Barry K."/>
            <person name="Miller A.N."/>
            <person name="Grigoriev I.V."/>
            <person name="Debuchy R."/>
            <person name="Gladieux P."/>
            <person name="Thoren M.H."/>
            <person name="Johannesson H."/>
        </authorList>
    </citation>
    <scope>NUCLEOTIDE SEQUENCE</scope>
    <source>
        <strain evidence="2">SMH2532-1</strain>
    </source>
</reference>
<evidence type="ECO:0000256" key="1">
    <source>
        <dbReference type="SAM" id="MobiDB-lite"/>
    </source>
</evidence>
<accession>A0AA39YCA1</accession>
<dbReference type="Proteomes" id="UP001174936">
    <property type="component" value="Unassembled WGS sequence"/>
</dbReference>
<comment type="caution">
    <text evidence="2">The sequence shown here is derived from an EMBL/GenBank/DDBJ whole genome shotgun (WGS) entry which is preliminary data.</text>
</comment>